<gene>
    <name evidence="2" type="ORF">SAMN06265219_1034</name>
</gene>
<evidence type="ECO:0000259" key="1">
    <source>
        <dbReference type="Pfam" id="PF12706"/>
    </source>
</evidence>
<name>A0A521BRB8_9BACT</name>
<evidence type="ECO:0000313" key="3">
    <source>
        <dbReference type="Proteomes" id="UP000317557"/>
    </source>
</evidence>
<dbReference type="AlphaFoldDB" id="A0A521BRB8"/>
<dbReference type="PANTHER" id="PTHR42663">
    <property type="entry name" value="HYDROLASE C777.06C-RELATED-RELATED"/>
    <property type="match status" value="1"/>
</dbReference>
<dbReference type="Proteomes" id="UP000317557">
    <property type="component" value="Unassembled WGS sequence"/>
</dbReference>
<evidence type="ECO:0000313" key="2">
    <source>
        <dbReference type="EMBL" id="SMO49696.1"/>
    </source>
</evidence>
<dbReference type="Gene3D" id="3.60.15.10">
    <property type="entry name" value="Ribonuclease Z/Hydroxyacylglutathione hydrolase-like"/>
    <property type="match status" value="1"/>
</dbReference>
<proteinExistence type="predicted"/>
<feature type="domain" description="Metallo-beta-lactamase" evidence="1">
    <location>
        <begin position="45"/>
        <end position="248"/>
    </location>
</feature>
<keyword evidence="3" id="KW-1185">Reference proteome</keyword>
<reference evidence="2 3" key="1">
    <citation type="submission" date="2017-05" db="EMBL/GenBank/DDBJ databases">
        <authorList>
            <person name="Varghese N."/>
            <person name="Submissions S."/>
        </authorList>
    </citation>
    <scope>NUCLEOTIDE SEQUENCE [LARGE SCALE GENOMIC DNA]</scope>
    <source>
        <strain evidence="2 3">DSM 21985</strain>
    </source>
</reference>
<sequence>MENAIKIILWGVRGSTPCANTENMQYGGNTTCVQVEIPSQDELLIFDCGTGLRNLGNALENDTDAAKGRIFITHPHWDHLQGFPFFKPFYDHKNWFRIYLPPQGEMGCREILQGHMSKTFFPVSMDMLQADIDCENFENGKKVFEHYTMEYMWANHTVPTAIFKLRTQDKSIVFAPDNEIPDEKGGRSADEFNSKLCDFLEGVDLLVHDAQYSKKQYQSKKGWGHSAWELTVDMAARAGVKQLCLTHHDPDNSDGVLARLEHTLMKEHADKFEKIWLAKEGQEITLPCIKSDKVSVQ</sequence>
<dbReference type="CDD" id="cd07715">
    <property type="entry name" value="TaR3-like_MBL-fold"/>
    <property type="match status" value="1"/>
</dbReference>
<dbReference type="InterPro" id="IPR036866">
    <property type="entry name" value="RibonucZ/Hydroxyglut_hydro"/>
</dbReference>
<protein>
    <submittedName>
        <fullName evidence="2">Phosphoribosyl 1,2-cyclic phosphodiesterase</fullName>
    </submittedName>
</protein>
<dbReference type="Pfam" id="PF12706">
    <property type="entry name" value="Lactamase_B_2"/>
    <property type="match status" value="1"/>
</dbReference>
<accession>A0A521BRB8</accession>
<dbReference type="SUPFAM" id="SSF56281">
    <property type="entry name" value="Metallo-hydrolase/oxidoreductase"/>
    <property type="match status" value="1"/>
</dbReference>
<dbReference type="EMBL" id="FXTP01000003">
    <property type="protein sequence ID" value="SMO49696.1"/>
    <property type="molecule type" value="Genomic_DNA"/>
</dbReference>
<organism evidence="2 3">
    <name type="scientific">Gracilimonas mengyeensis</name>
    <dbReference type="NCBI Taxonomy" id="1302730"/>
    <lineage>
        <taxon>Bacteria</taxon>
        <taxon>Pseudomonadati</taxon>
        <taxon>Balneolota</taxon>
        <taxon>Balneolia</taxon>
        <taxon>Balneolales</taxon>
        <taxon>Balneolaceae</taxon>
        <taxon>Gracilimonas</taxon>
    </lineage>
</organism>
<dbReference type="InterPro" id="IPR001279">
    <property type="entry name" value="Metallo-B-lactamas"/>
</dbReference>
<dbReference type="PANTHER" id="PTHR42663:SF4">
    <property type="entry name" value="SLL1036 PROTEIN"/>
    <property type="match status" value="1"/>
</dbReference>